<dbReference type="Proteomes" id="UP000464658">
    <property type="component" value="Chromosome"/>
</dbReference>
<reference evidence="1 2" key="1">
    <citation type="submission" date="2019-12" db="EMBL/GenBank/DDBJ databases">
        <title>Full genome sequence of a Bacillus safensis strain isolated from commercially available natto in Indonesia.</title>
        <authorList>
            <person name="Yoshida M."/>
            <person name="Uomi M."/>
            <person name="Waturangi D."/>
            <person name="Ekaputri J.J."/>
            <person name="Setiamarga D.H.E."/>
        </authorList>
    </citation>
    <scope>NUCLEOTIDE SEQUENCE [LARGE SCALE GENOMIC DNA]</scope>
    <source>
        <strain evidence="1 2">IDN1</strain>
    </source>
</reference>
<evidence type="ECO:0000313" key="1">
    <source>
        <dbReference type="EMBL" id="BBP91679.1"/>
    </source>
</evidence>
<proteinExistence type="predicted"/>
<dbReference type="AlphaFoldDB" id="A0A5S9MIN2"/>
<dbReference type="EMBL" id="AP021906">
    <property type="protein sequence ID" value="BBP91679.1"/>
    <property type="molecule type" value="Genomic_DNA"/>
</dbReference>
<sequence length="61" mass="7249">MAEPLNPDQFQLYNQVQQELNYLQTFDTDLSNITLVSKMEDWYMNNSGLFIMSQAKTKKKR</sequence>
<gene>
    <name evidence="1" type="ORF">BsIDN1_52970</name>
</gene>
<evidence type="ECO:0000313" key="2">
    <source>
        <dbReference type="Proteomes" id="UP000464658"/>
    </source>
</evidence>
<accession>A0A5S9MIN2</accession>
<protein>
    <submittedName>
        <fullName evidence="1">Uncharacterized protein</fullName>
    </submittedName>
</protein>
<name>A0A5S9MIN2_BACIA</name>
<organism evidence="1 2">
    <name type="scientific">Bacillus safensis</name>
    <dbReference type="NCBI Taxonomy" id="561879"/>
    <lineage>
        <taxon>Bacteria</taxon>
        <taxon>Bacillati</taxon>
        <taxon>Bacillota</taxon>
        <taxon>Bacilli</taxon>
        <taxon>Bacillales</taxon>
        <taxon>Bacillaceae</taxon>
        <taxon>Bacillus</taxon>
    </lineage>
</organism>